<dbReference type="Gene3D" id="3.90.260.10">
    <property type="entry name" value="Transglutaminase-like"/>
    <property type="match status" value="2"/>
</dbReference>
<dbReference type="InterPro" id="IPR018328">
    <property type="entry name" value="Rad4_beta-hairpin_dom3"/>
</dbReference>
<dbReference type="GO" id="GO:0003697">
    <property type="term" value="F:single-stranded DNA binding"/>
    <property type="evidence" value="ECO:0007669"/>
    <property type="project" value="TreeGrafter"/>
</dbReference>
<evidence type="ECO:0000259" key="9">
    <source>
        <dbReference type="SMART" id="SM01030"/>
    </source>
</evidence>
<feature type="compositionally biased region" description="Basic residues" evidence="8">
    <location>
        <begin position="227"/>
        <end position="245"/>
    </location>
</feature>
<evidence type="ECO:0000259" key="10">
    <source>
        <dbReference type="SMART" id="SM01031"/>
    </source>
</evidence>
<dbReference type="SUPFAM" id="SSF54001">
    <property type="entry name" value="Cysteine proteinases"/>
    <property type="match status" value="1"/>
</dbReference>
<feature type="region of interest" description="Disordered" evidence="8">
    <location>
        <begin position="135"/>
        <end position="180"/>
    </location>
</feature>
<protein>
    <recommendedName>
        <fullName evidence="14">DNA repair protein complementing XP-C cells homolog</fullName>
    </recommendedName>
</protein>
<dbReference type="NCBIfam" id="TIGR00605">
    <property type="entry name" value="rad4"/>
    <property type="match status" value="1"/>
</dbReference>
<dbReference type="GO" id="GO:0005737">
    <property type="term" value="C:cytoplasm"/>
    <property type="evidence" value="ECO:0007669"/>
    <property type="project" value="TreeGrafter"/>
</dbReference>
<evidence type="ECO:0000313" key="12">
    <source>
        <dbReference type="EMBL" id="KAI9558622.1"/>
    </source>
</evidence>
<evidence type="ECO:0000256" key="6">
    <source>
        <dbReference type="ARBA" id="ARBA00023204"/>
    </source>
</evidence>
<dbReference type="InterPro" id="IPR018326">
    <property type="entry name" value="Rad4_beta-hairpin_dom1"/>
</dbReference>
<feature type="region of interest" description="Disordered" evidence="8">
    <location>
        <begin position="211"/>
        <end position="284"/>
    </location>
</feature>
<dbReference type="PANTHER" id="PTHR12135:SF0">
    <property type="entry name" value="DNA REPAIR PROTEIN COMPLEMENTING XP-C CELLS"/>
    <property type="match status" value="1"/>
</dbReference>
<feature type="compositionally biased region" description="Basic and acidic residues" evidence="8">
    <location>
        <begin position="65"/>
        <end position="77"/>
    </location>
</feature>
<dbReference type="GO" id="GO:0000111">
    <property type="term" value="C:nucleotide-excision repair factor 2 complex"/>
    <property type="evidence" value="ECO:0007669"/>
    <property type="project" value="TreeGrafter"/>
</dbReference>
<dbReference type="InterPro" id="IPR018325">
    <property type="entry name" value="Rad4/PNGase_transGLS-fold"/>
</dbReference>
<dbReference type="InterPro" id="IPR042488">
    <property type="entry name" value="Rad4_BHD3_sf"/>
</dbReference>
<feature type="compositionally biased region" description="Basic and acidic residues" evidence="8">
    <location>
        <begin position="211"/>
        <end position="226"/>
    </location>
</feature>
<dbReference type="Proteomes" id="UP000820818">
    <property type="component" value="Linkage Group LG5"/>
</dbReference>
<dbReference type="SMART" id="SM01032">
    <property type="entry name" value="BHD_3"/>
    <property type="match status" value="1"/>
</dbReference>
<evidence type="ECO:0000256" key="7">
    <source>
        <dbReference type="ARBA" id="ARBA00023242"/>
    </source>
</evidence>
<dbReference type="InterPro" id="IPR018327">
    <property type="entry name" value="BHD_2"/>
</dbReference>
<feature type="region of interest" description="Disordered" evidence="8">
    <location>
        <begin position="1"/>
        <end position="110"/>
    </location>
</feature>
<dbReference type="EMBL" id="WJBH02000005">
    <property type="protein sequence ID" value="KAI9558622.1"/>
    <property type="molecule type" value="Genomic_DNA"/>
</dbReference>
<dbReference type="GO" id="GO:0006289">
    <property type="term" value="P:nucleotide-excision repair"/>
    <property type="evidence" value="ECO:0007669"/>
    <property type="project" value="InterPro"/>
</dbReference>
<dbReference type="InterPro" id="IPR004583">
    <property type="entry name" value="DNA_repair_Rad4"/>
</dbReference>
<evidence type="ECO:0000259" key="11">
    <source>
        <dbReference type="SMART" id="SM01032"/>
    </source>
</evidence>
<evidence type="ECO:0000256" key="1">
    <source>
        <dbReference type="ARBA" id="ARBA00004123"/>
    </source>
</evidence>
<evidence type="ECO:0000256" key="4">
    <source>
        <dbReference type="ARBA" id="ARBA00022763"/>
    </source>
</evidence>
<gene>
    <name evidence="12" type="ORF">GHT06_015410</name>
</gene>
<dbReference type="AlphaFoldDB" id="A0AAD5KTB3"/>
<feature type="domain" description="Rad4 beta-hairpin" evidence="10">
    <location>
        <begin position="839"/>
        <end position="895"/>
    </location>
</feature>
<comment type="caution">
    <text evidence="12">The sequence shown here is derived from an EMBL/GenBank/DDBJ whole genome shotgun (WGS) entry which is preliminary data.</text>
</comment>
<keyword evidence="4" id="KW-0227">DNA damage</keyword>
<dbReference type="InterPro" id="IPR036985">
    <property type="entry name" value="Transglutaminase-like_sf"/>
</dbReference>
<feature type="domain" description="Rad4 beta-hairpin" evidence="9">
    <location>
        <begin position="785"/>
        <end position="837"/>
    </location>
</feature>
<dbReference type="Pfam" id="PF10403">
    <property type="entry name" value="BHD_1"/>
    <property type="match status" value="1"/>
</dbReference>
<proteinExistence type="inferred from homology"/>
<dbReference type="InterPro" id="IPR018026">
    <property type="entry name" value="DNA_repair_Rad4-like"/>
</dbReference>
<dbReference type="SMART" id="SM01031">
    <property type="entry name" value="BHD_2"/>
    <property type="match status" value="1"/>
</dbReference>
<feature type="domain" description="Rad4 beta-hairpin" evidence="11">
    <location>
        <begin position="902"/>
        <end position="976"/>
    </location>
</feature>
<dbReference type="Gene3D" id="2.20.20.110">
    <property type="entry name" value="Rad4, beta-hairpin domain BHD1"/>
    <property type="match status" value="1"/>
</dbReference>
<evidence type="ECO:0000256" key="5">
    <source>
        <dbReference type="ARBA" id="ARBA00023125"/>
    </source>
</evidence>
<dbReference type="Gene3D" id="3.30.70.2460">
    <property type="entry name" value="Rad4, beta-hairpin domain BHD3"/>
    <property type="match status" value="1"/>
</dbReference>
<dbReference type="FunFam" id="3.30.70.2460:FF:000001">
    <property type="entry name" value="DNA repair protein Rad4 family"/>
    <property type="match status" value="1"/>
</dbReference>
<dbReference type="Pfam" id="PF03835">
    <property type="entry name" value="Rad4"/>
    <property type="match status" value="1"/>
</dbReference>
<keyword evidence="7" id="KW-0539">Nucleus</keyword>
<evidence type="ECO:0000313" key="13">
    <source>
        <dbReference type="Proteomes" id="UP000820818"/>
    </source>
</evidence>
<comment type="similarity">
    <text evidence="2">Belongs to the XPC family.</text>
</comment>
<dbReference type="Pfam" id="PF10405">
    <property type="entry name" value="BHD_3"/>
    <property type="match status" value="1"/>
</dbReference>
<dbReference type="GO" id="GO:0071942">
    <property type="term" value="C:XPC complex"/>
    <property type="evidence" value="ECO:0007669"/>
    <property type="project" value="TreeGrafter"/>
</dbReference>
<feature type="region of interest" description="Disordered" evidence="8">
    <location>
        <begin position="765"/>
        <end position="784"/>
    </location>
</feature>
<organism evidence="12 13">
    <name type="scientific">Daphnia sinensis</name>
    <dbReference type="NCBI Taxonomy" id="1820382"/>
    <lineage>
        <taxon>Eukaryota</taxon>
        <taxon>Metazoa</taxon>
        <taxon>Ecdysozoa</taxon>
        <taxon>Arthropoda</taxon>
        <taxon>Crustacea</taxon>
        <taxon>Branchiopoda</taxon>
        <taxon>Diplostraca</taxon>
        <taxon>Cladocera</taxon>
        <taxon>Anomopoda</taxon>
        <taxon>Daphniidae</taxon>
        <taxon>Daphnia</taxon>
        <taxon>Daphnia similis group</taxon>
    </lineage>
</organism>
<dbReference type="GO" id="GO:0003684">
    <property type="term" value="F:damaged DNA binding"/>
    <property type="evidence" value="ECO:0007669"/>
    <property type="project" value="InterPro"/>
</dbReference>
<accession>A0AAD5KTB3</accession>
<feature type="compositionally biased region" description="Basic and acidic residues" evidence="8">
    <location>
        <begin position="162"/>
        <end position="178"/>
    </location>
</feature>
<keyword evidence="5" id="KW-0238">DNA-binding</keyword>
<dbReference type="PANTHER" id="PTHR12135">
    <property type="entry name" value="DNA REPAIR PROTEIN XP-C / RAD4"/>
    <property type="match status" value="1"/>
</dbReference>
<dbReference type="SMART" id="SM01030">
    <property type="entry name" value="BHD_1"/>
    <property type="match status" value="1"/>
</dbReference>
<name>A0AAD5KTB3_9CRUS</name>
<feature type="compositionally biased region" description="Basic residues" evidence="8">
    <location>
        <begin position="1"/>
        <end position="12"/>
    </location>
</feature>
<feature type="compositionally biased region" description="Basic and acidic residues" evidence="8">
    <location>
        <begin position="604"/>
        <end position="626"/>
    </location>
</feature>
<keyword evidence="3" id="KW-0597">Phosphoprotein</keyword>
<evidence type="ECO:0000256" key="3">
    <source>
        <dbReference type="ARBA" id="ARBA00022553"/>
    </source>
</evidence>
<evidence type="ECO:0008006" key="14">
    <source>
        <dbReference type="Google" id="ProtNLM"/>
    </source>
</evidence>
<evidence type="ECO:0000256" key="8">
    <source>
        <dbReference type="SAM" id="MobiDB-lite"/>
    </source>
</evidence>
<reference evidence="12 13" key="1">
    <citation type="submission" date="2022-05" db="EMBL/GenBank/DDBJ databases">
        <title>A multi-omics perspective on studying reproductive biology in Daphnia sinensis.</title>
        <authorList>
            <person name="Jia J."/>
        </authorList>
    </citation>
    <scope>NUCLEOTIDE SEQUENCE [LARGE SCALE GENOMIC DNA]</scope>
    <source>
        <strain evidence="12 13">WSL</strain>
    </source>
</reference>
<dbReference type="GO" id="GO:0006298">
    <property type="term" value="P:mismatch repair"/>
    <property type="evidence" value="ECO:0007669"/>
    <property type="project" value="TreeGrafter"/>
</dbReference>
<dbReference type="InterPro" id="IPR038765">
    <property type="entry name" value="Papain-like_cys_pep_sf"/>
</dbReference>
<comment type="subcellular location">
    <subcellularLocation>
        <location evidence="1">Nucleus</location>
    </subcellularLocation>
</comment>
<feature type="compositionally biased region" description="Acidic residues" evidence="8">
    <location>
        <begin position="636"/>
        <end position="647"/>
    </location>
</feature>
<keyword evidence="13" id="KW-1185">Reference proteome</keyword>
<sequence>MAPSKGAKRKSNSPHTEGVERKRYSTRSSSKKRVSYTESVGGDSGEENEAPSKTANSSDDDDFVIEDREAKHEEKKKQSPPSTTASQTKKKNVKHLALGQSDVPKQANSRVLPNVPINIGFKPVSIDITKMKSELDLSDSSDSESSLNNDCCSKTPASKSISKIDHESESSPYKKQEQEEVLCSAIRNELVEESDKINPWLQNLEALKSDAGELQETKPKQIEKKQPTRGKKIKPPNKKSPKFSKKKDQTDESSVAEMLELEKAQDSSSSDSDDENWEKVKAPCVASERERELPKSVEITLELSGLKQKKKGLDVENMIRLKINRIRREIQLDLHQTSLVGLLAHGYLINKMLSDPEIMAAALSIVPSTGFPPTRTDLNYLEKFVKWTSNHFKINTAKIINRSPGKQDILNCVSSGKAQSISELVCTCLSICRSLGILSRLVLSLQPLPAKVDSSELQPKSQSTKKKVEKPSPDQSQKVAAERSGTHSSGSQNTKKTEVGAEPTPTGTKSNSRKNPARATTDRCKPNLPVKSRVANLRETNMPKPSTSKVKDPKSPVKSTEQTKEEPKRTRRKSAEKPVKYEESPLDDTEEDVSRRKTIKKQIPTKEKLTRNKKNIEPKKPKEKITPKRRRKSSSDEFEEPMSDDSENPVPKKAAIKKECHARSKKIISTDSEGETLAKRKKNIDIWMEVYLEQEEQWMSVDVTSGQIHCDRHLERHASDPMLYVVAYNSDLTWKDVTARYASSFLSTTRKQRAHPTWKKILSIHREKPSPRSKAEDENLEKSLVDRPMPTSISEFKSHPLYALQRHLLKFEAIYPPTAIPVGYIRKEAVYARECVKNLHSRETWLKEAKVVRIGEKPYKIVKARPKWDRYSQKMVTDQPLELFGDWQIEDYVPPPAVDGVVPRNAYGNVELFLPTMLPKGTTHLQIPGLNKVARRLGIDCAPAMTGWDYHGGWSHPVYDGYVVCDEHVETLMDAWRVANEEQEKREREKKEKRVYDNWRRLIRGLLIRDRLQTKYFKNVIEEDIPPVVDATANEVVQVALSNRKSTKTPLSNKRQKKK</sequence>
<keyword evidence="6" id="KW-0234">DNA repair</keyword>
<feature type="compositionally biased region" description="Low complexity" evidence="8">
    <location>
        <begin position="143"/>
        <end position="153"/>
    </location>
</feature>
<feature type="region of interest" description="Disordered" evidence="8">
    <location>
        <begin position="451"/>
        <end position="652"/>
    </location>
</feature>
<dbReference type="FunFam" id="2.20.20.110:FF:000001">
    <property type="entry name" value="DNA repair protein complementing XP-C cells"/>
    <property type="match status" value="1"/>
</dbReference>
<feature type="compositionally biased region" description="Basic and acidic residues" evidence="8">
    <location>
        <begin position="549"/>
        <end position="583"/>
    </location>
</feature>
<evidence type="ECO:0000256" key="2">
    <source>
        <dbReference type="ARBA" id="ARBA00009525"/>
    </source>
</evidence>